<evidence type="ECO:0000256" key="3">
    <source>
        <dbReference type="ARBA" id="ARBA00022989"/>
    </source>
</evidence>
<proteinExistence type="predicted"/>
<evidence type="ECO:0000256" key="5">
    <source>
        <dbReference type="SAM" id="Phobius"/>
    </source>
</evidence>
<keyword evidence="7" id="KW-1185">Reference proteome</keyword>
<gene>
    <name evidence="6" type="ORF">A2G96_11655</name>
</gene>
<dbReference type="STRING" id="1796606.A2G96_11655"/>
<evidence type="ECO:0000313" key="7">
    <source>
        <dbReference type="Proteomes" id="UP000075238"/>
    </source>
</evidence>
<dbReference type="KEGG" id="cnan:A2G96_11655"/>
<organism evidence="6 7">
    <name type="scientific">Cupriavidus nantongensis</name>
    <dbReference type="NCBI Taxonomy" id="1796606"/>
    <lineage>
        <taxon>Bacteria</taxon>
        <taxon>Pseudomonadati</taxon>
        <taxon>Pseudomonadota</taxon>
        <taxon>Betaproteobacteria</taxon>
        <taxon>Burkholderiales</taxon>
        <taxon>Burkholderiaceae</taxon>
        <taxon>Cupriavidus</taxon>
    </lineage>
</organism>
<comment type="subcellular location">
    <subcellularLocation>
        <location evidence="1">Endomembrane system</location>
        <topology evidence="1">Multi-pass membrane protein</topology>
    </subcellularLocation>
</comment>
<feature type="transmembrane region" description="Helical" evidence="5">
    <location>
        <begin position="168"/>
        <end position="200"/>
    </location>
</feature>
<keyword evidence="4 5" id="KW-0472">Membrane</keyword>
<dbReference type="GO" id="GO:0012505">
    <property type="term" value="C:endomembrane system"/>
    <property type="evidence" value="ECO:0007669"/>
    <property type="project" value="UniProtKB-SubCell"/>
</dbReference>
<name>A0A142JJT0_9BURK</name>
<dbReference type="GO" id="GO:0016740">
    <property type="term" value="F:transferase activity"/>
    <property type="evidence" value="ECO:0007669"/>
    <property type="project" value="UniProtKB-ARBA"/>
</dbReference>
<keyword evidence="3 5" id="KW-1133">Transmembrane helix</keyword>
<sequence length="284" mass="31232">MSQKMTVRLPSYDTTGFAGPGARLTTYYISAIKPDNGRATLECRPLVLVFAPVCPLEVRDILLQPPNRMTDSSISPSQPAGLSRALDNFLTRHRIGVWRVVVTFVLASLVFGHSRWDGTWVSPLLLTLGMLGVSLATVGRLWCALYISGRKNNTLVTSGPYSLCRHPLYVCNLLGIIGLGAMTESLAVTAVLALAFALMYPAVIRTEDRFLASAFPEFAEYARRTPAFFPRLSLYRGESTWTVHVSSFQRNIADSVWFLGLSVVVESFDLFHDAGVLRAVVTLA</sequence>
<evidence type="ECO:0000313" key="6">
    <source>
        <dbReference type="EMBL" id="AMR78342.1"/>
    </source>
</evidence>
<dbReference type="Proteomes" id="UP000075238">
    <property type="component" value="Chromosome 1"/>
</dbReference>
<dbReference type="Pfam" id="PF04191">
    <property type="entry name" value="PEMT"/>
    <property type="match status" value="1"/>
</dbReference>
<protein>
    <submittedName>
        <fullName evidence="6">Cobalt-zinc-cadmium resistance protein</fullName>
    </submittedName>
</protein>
<dbReference type="Gene3D" id="1.20.120.1630">
    <property type="match status" value="1"/>
</dbReference>
<accession>A0A142JJT0</accession>
<evidence type="ECO:0000256" key="4">
    <source>
        <dbReference type="ARBA" id="ARBA00023136"/>
    </source>
</evidence>
<dbReference type="AlphaFoldDB" id="A0A142JJT0"/>
<feature type="transmembrane region" description="Helical" evidence="5">
    <location>
        <begin position="96"/>
        <end position="114"/>
    </location>
</feature>
<feature type="transmembrane region" description="Helical" evidence="5">
    <location>
        <begin position="120"/>
        <end position="147"/>
    </location>
</feature>
<dbReference type="PANTHER" id="PTHR12714:SF9">
    <property type="entry name" value="PROTEIN-S-ISOPRENYLCYSTEINE O-METHYLTRANSFERASE"/>
    <property type="match status" value="1"/>
</dbReference>
<dbReference type="InterPro" id="IPR007318">
    <property type="entry name" value="Phopholipid_MeTrfase"/>
</dbReference>
<reference evidence="6 7" key="1">
    <citation type="submission" date="2016-03" db="EMBL/GenBank/DDBJ databases">
        <title>Complete genome sequence of a novel chlorpyrifos degrading bacterium, Cupriavidus nantongensis sp. X1.</title>
        <authorList>
            <person name="Fang L."/>
        </authorList>
    </citation>
    <scope>NUCLEOTIDE SEQUENCE [LARGE SCALE GENOMIC DNA]</scope>
    <source>
        <strain evidence="6 7">X1</strain>
    </source>
</reference>
<dbReference type="EMBL" id="CP014844">
    <property type="protein sequence ID" value="AMR78342.1"/>
    <property type="molecule type" value="Genomic_DNA"/>
</dbReference>
<evidence type="ECO:0000256" key="1">
    <source>
        <dbReference type="ARBA" id="ARBA00004127"/>
    </source>
</evidence>
<evidence type="ECO:0000256" key="2">
    <source>
        <dbReference type="ARBA" id="ARBA00022692"/>
    </source>
</evidence>
<dbReference type="PANTHER" id="PTHR12714">
    <property type="entry name" value="PROTEIN-S ISOPRENYLCYSTEINE O-METHYLTRANSFERASE"/>
    <property type="match status" value="1"/>
</dbReference>
<keyword evidence="2 5" id="KW-0812">Transmembrane</keyword>